<feature type="compositionally biased region" description="Low complexity" evidence="1">
    <location>
        <begin position="381"/>
        <end position="401"/>
    </location>
</feature>
<organism evidence="3 4">
    <name type="scientific">Nocardioides marmorisolisilvae</name>
    <dbReference type="NCBI Taxonomy" id="1542737"/>
    <lineage>
        <taxon>Bacteria</taxon>
        <taxon>Bacillati</taxon>
        <taxon>Actinomycetota</taxon>
        <taxon>Actinomycetes</taxon>
        <taxon>Propionibacteriales</taxon>
        <taxon>Nocardioidaceae</taxon>
        <taxon>Nocardioides</taxon>
    </lineage>
</organism>
<feature type="transmembrane region" description="Helical" evidence="2">
    <location>
        <begin position="265"/>
        <end position="286"/>
    </location>
</feature>
<dbReference type="EMBL" id="RJSG01000003">
    <property type="protein sequence ID" value="RNL77599.1"/>
    <property type="molecule type" value="Genomic_DNA"/>
</dbReference>
<feature type="transmembrane region" description="Helical" evidence="2">
    <location>
        <begin position="232"/>
        <end position="253"/>
    </location>
</feature>
<dbReference type="AlphaFoldDB" id="A0A3N0DPM1"/>
<evidence type="ECO:0008006" key="5">
    <source>
        <dbReference type="Google" id="ProtNLM"/>
    </source>
</evidence>
<dbReference type="OrthoDB" id="3823382at2"/>
<feature type="region of interest" description="Disordered" evidence="1">
    <location>
        <begin position="381"/>
        <end position="425"/>
    </location>
</feature>
<proteinExistence type="predicted"/>
<reference evidence="3 4" key="1">
    <citation type="submission" date="2018-11" db="EMBL/GenBank/DDBJ databases">
        <authorList>
            <person name="Li F."/>
        </authorList>
    </citation>
    <scope>NUCLEOTIDE SEQUENCE [LARGE SCALE GENOMIC DNA]</scope>
    <source>
        <strain evidence="3 4">KIS18-7</strain>
    </source>
</reference>
<sequence length="425" mass="43054">MLTVVAESARPPTVGVPTGCSWWNLACKGGEQVANSGLSAITKSIASGAEDLLGQIVKVIDESSKVPLADPVYRHVYFGFLGLAATLVAVVLLVALIVASLKRDAATLGRAAVGVGVATLGGALYIVFAQLLVAVDDWLSHGVVEVTGYDLTKSISQIAVGFHNIAGAPGEMAANMLLILLMLIMLVSGLILWFVLVLRKIAILVVVAFAPLLIAGYGWAPTRSWVRKTTEVLIALVFTKTAIFTLFGIGLALMSRGSDQSLSDFVGTTVLMCGACFTPLVMLKLVHFAGDTHLAHDAMSSLNGGIRPVSDRLGRLAPGASMGRGDLARSQATAPVPEGPGPSTAGALNPSAGGAGGAEAAAAGVATGGAATAALIATETARAAKTGSQKAAGSAQGSATALLDRDSERPLHGPAPSDGNSEGDA</sequence>
<keyword evidence="2" id="KW-0812">Transmembrane</keyword>
<gene>
    <name evidence="3" type="ORF">EFL95_16450</name>
</gene>
<accession>A0A3N0DPM1</accession>
<evidence type="ECO:0000256" key="1">
    <source>
        <dbReference type="SAM" id="MobiDB-lite"/>
    </source>
</evidence>
<feature type="transmembrane region" description="Helical" evidence="2">
    <location>
        <begin position="172"/>
        <end position="194"/>
    </location>
</feature>
<evidence type="ECO:0000313" key="3">
    <source>
        <dbReference type="EMBL" id="RNL77599.1"/>
    </source>
</evidence>
<evidence type="ECO:0000256" key="2">
    <source>
        <dbReference type="SAM" id="Phobius"/>
    </source>
</evidence>
<keyword evidence="2" id="KW-0472">Membrane</keyword>
<feature type="region of interest" description="Disordered" evidence="1">
    <location>
        <begin position="313"/>
        <end position="358"/>
    </location>
</feature>
<keyword evidence="2" id="KW-1133">Transmembrane helix</keyword>
<feature type="transmembrane region" description="Helical" evidence="2">
    <location>
        <begin position="76"/>
        <end position="99"/>
    </location>
</feature>
<comment type="caution">
    <text evidence="3">The sequence shown here is derived from an EMBL/GenBank/DDBJ whole genome shotgun (WGS) entry which is preliminary data.</text>
</comment>
<keyword evidence="4" id="KW-1185">Reference proteome</keyword>
<feature type="transmembrane region" description="Helical" evidence="2">
    <location>
        <begin position="201"/>
        <end position="220"/>
    </location>
</feature>
<protein>
    <recommendedName>
        <fullName evidence="5">Conjugal transfer protein TrbL</fullName>
    </recommendedName>
</protein>
<dbReference type="Proteomes" id="UP000277094">
    <property type="component" value="Unassembled WGS sequence"/>
</dbReference>
<name>A0A3N0DPM1_9ACTN</name>
<evidence type="ECO:0000313" key="4">
    <source>
        <dbReference type="Proteomes" id="UP000277094"/>
    </source>
</evidence>
<feature type="transmembrane region" description="Helical" evidence="2">
    <location>
        <begin position="111"/>
        <end position="133"/>
    </location>
</feature>